<sequence length="1502" mass="164496">MVSENTVTGRRTRVVVGVQSLSAGDAVSNDVIGMVRALATRGCDVRVFPNEHALELGLPIINVEEVSGFLSEKKDLFIYHFCAAWPPGEALLKELTCTRIVKYHNITPARFFDGINAEYVEHCQAARATIPAIASELDALWGDSSYNVEEFLGHGVNADCCAVIPPFHHVEELFAEPDDPAWASLLSDGKRNIVVVGRLAPNKGHPLLLKAFAELRKKHDDVRLVIIGSKDSRLRAYHEALDSLVTSLGLEGAVRMAGKVSGRVLATVYRHADLFAITSEHEGFCVPLIEAMAFGVPVVALGTSAVPETMGDAGWLVTSDDAKDFAARMDEALSTHGHDLERMHMRGRQRFHNRYSTSATERRFLEVVGPYLAPVRRPVRAIHQFHSGTAFGDAVTNSMLMMRGMLRDLGFASEVYAQHVAPELAGAICPHTDLRPGPDDVVIIHHSMGHDLDEWVSGLGGHKLLCYHNITPAEFFPPDSPFRHYSVKGRRQVREFMSRMDAAIAVSALNARELIDCGYTDVEILPLLIDTDEIKSRLWNEQLVLSESGCLTVLFVGRVSPHKGHLDVLQAFACLLEMVNQPVRLVFVGGFDAEDPYYRQLCDRIAELGIQSAVTFTGKVSNEDLVAWYRIADVFLCLSDHEGFGIPVIEAMSLDLPVVAFDSSNIADTLGGAGVLIHSKNPLAVAGLVKTIMFDRALRRQIVEAQRVRALDFSRGTLLADFAAFLERQGILADVRRPKVEKIPDQAPIRFQVEGPLETSYSLALVNRQVAFGLAARFPGMVSALPTEGPGRYPVDQKQLAAIPGLADLVAKSSEVESIGTVVRNLYPPRVADARGSRNILCFAWEETGLDPDWVVRFNTWLDGIGAASSFVKKILRDNGVRTPITVYGHGVEHVPMPSGNGGALNLRPGFRFLHVSSCFPRKGVDVLINAYVKEFAGDPDVVLVIKTFPNPHQSVRQLIESLSSREGCPAIELIEADLGSEEVAQLYRACNAFVAPSRGEGFGLPMAEAMRFGLPVITTNYGGQTDFCTEETAWLVDYKFAHAQSHMNLSDSMWAEPDLDSLRRQMRAVRSAFAQEVERKVATARAFIAERCNWQSSADKLIALDDYCASVDPLHGSRPVKLGWFSSWNTKCGIAIYSGFLISQLNAAEFDVRIFASHASETLEPDDGRVVRCWTDQFGNIDGLLTAISEANLDVLVIQHNFAFLSMQGLAAVLNHCHRLGITTVVTFHSTADVTFAGVHSSLGQIASELRLASRLLVHSVDDVNRLKGFGLVDNVAIFPHGVMYRARQSQEAARQATNLPVSGKVVAAYGFMLPHKGFEQLIEAFATLLTKHPDSHLLMVCALYPQPVSEDTLRRCVHLAQSLGCASRVRFVSDFLPDEASMALLDCADLVVFPYQNTAESSSAAVRYGLASRRAVACTPLQIFSDVDSAVHRLPGTAPADIARGLDELLSSPEKLAATAGAQDRWLQAHAWPMLGYRLGGMLQGLRLDDAVARKEALNS</sequence>
<dbReference type="Proteomes" id="UP000295294">
    <property type="component" value="Chromosome 2"/>
</dbReference>
<dbReference type="KEGG" id="cox:E0W60_23625"/>
<dbReference type="EMBL" id="CP038635">
    <property type="protein sequence ID" value="QBY54023.1"/>
    <property type="molecule type" value="Genomic_DNA"/>
</dbReference>
<dbReference type="PANTHER" id="PTHR46656:SF3">
    <property type="entry name" value="PUTATIVE-RELATED"/>
    <property type="match status" value="1"/>
</dbReference>
<organism evidence="2 3">
    <name type="scientific">Cupriavidus oxalaticus</name>
    <dbReference type="NCBI Taxonomy" id="96344"/>
    <lineage>
        <taxon>Bacteria</taxon>
        <taxon>Pseudomonadati</taxon>
        <taxon>Pseudomonadota</taxon>
        <taxon>Betaproteobacteria</taxon>
        <taxon>Burkholderiales</taxon>
        <taxon>Burkholderiaceae</taxon>
        <taxon>Cupriavidus</taxon>
    </lineage>
</organism>
<proteinExistence type="predicted"/>
<reference evidence="2 3" key="1">
    <citation type="submission" date="2019-03" db="EMBL/GenBank/DDBJ databases">
        <title>Efficiently degradation of phenoxyalkanoic acid herbicides by Cupriavidus oxalaticus strain X32.</title>
        <authorList>
            <person name="Sheng X."/>
        </authorList>
    </citation>
    <scope>NUCLEOTIDE SEQUENCE [LARGE SCALE GENOMIC DNA]</scope>
    <source>
        <strain evidence="2 3">X32</strain>
    </source>
</reference>
<dbReference type="Gene3D" id="3.40.50.2000">
    <property type="entry name" value="Glycogen Phosphorylase B"/>
    <property type="match status" value="5"/>
</dbReference>
<evidence type="ECO:0000313" key="3">
    <source>
        <dbReference type="Proteomes" id="UP000295294"/>
    </source>
</evidence>
<dbReference type="SUPFAM" id="SSF53756">
    <property type="entry name" value="UDP-Glycosyltransferase/glycogen phosphorylase"/>
    <property type="match status" value="4"/>
</dbReference>
<dbReference type="CDD" id="cd03801">
    <property type="entry name" value="GT4_PimA-like"/>
    <property type="match status" value="2"/>
</dbReference>
<accession>A0A4P7LKJ1</accession>
<dbReference type="Pfam" id="PF00534">
    <property type="entry name" value="Glycos_transf_1"/>
    <property type="match status" value="4"/>
</dbReference>
<feature type="domain" description="Glycosyl transferase family 1" evidence="1">
    <location>
        <begin position="552"/>
        <end position="707"/>
    </location>
</feature>
<evidence type="ECO:0000259" key="1">
    <source>
        <dbReference type="Pfam" id="PF00534"/>
    </source>
</evidence>
<feature type="domain" description="Glycosyl transferase family 1" evidence="1">
    <location>
        <begin position="185"/>
        <end position="348"/>
    </location>
</feature>
<dbReference type="PANTHER" id="PTHR46656">
    <property type="entry name" value="PUTATIVE-RELATED"/>
    <property type="match status" value="1"/>
</dbReference>
<keyword evidence="2" id="KW-0808">Transferase</keyword>
<dbReference type="GO" id="GO:0016757">
    <property type="term" value="F:glycosyltransferase activity"/>
    <property type="evidence" value="ECO:0007669"/>
    <property type="project" value="InterPro"/>
</dbReference>
<protein>
    <submittedName>
        <fullName evidence="2">Glycosyltransferase</fullName>
    </submittedName>
</protein>
<dbReference type="OrthoDB" id="9813211at2"/>
<name>A0A4P7LKJ1_9BURK</name>
<feature type="domain" description="Glycosyl transferase family 1" evidence="1">
    <location>
        <begin position="1292"/>
        <end position="1457"/>
    </location>
</feature>
<feature type="domain" description="Glycosyl transferase family 1" evidence="1">
    <location>
        <begin position="913"/>
        <end position="1040"/>
    </location>
</feature>
<gene>
    <name evidence="2" type="ORF">E0W60_23625</name>
</gene>
<dbReference type="InterPro" id="IPR001296">
    <property type="entry name" value="Glyco_trans_1"/>
</dbReference>
<evidence type="ECO:0000313" key="2">
    <source>
        <dbReference type="EMBL" id="QBY54023.1"/>
    </source>
</evidence>